<evidence type="ECO:0000313" key="1">
    <source>
        <dbReference type="EMBL" id="CAG8759485.1"/>
    </source>
</evidence>
<dbReference type="PANTHER" id="PTHR21446">
    <property type="entry name" value="DUF3504 DOMAIN-CONTAINING PROTEIN"/>
    <property type="match status" value="1"/>
</dbReference>
<organism evidence="1 2">
    <name type="scientific">Racocetra fulgida</name>
    <dbReference type="NCBI Taxonomy" id="60492"/>
    <lineage>
        <taxon>Eukaryota</taxon>
        <taxon>Fungi</taxon>
        <taxon>Fungi incertae sedis</taxon>
        <taxon>Mucoromycota</taxon>
        <taxon>Glomeromycotina</taxon>
        <taxon>Glomeromycetes</taxon>
        <taxon>Diversisporales</taxon>
        <taxon>Gigasporaceae</taxon>
        <taxon>Racocetra</taxon>
    </lineage>
</organism>
<protein>
    <submittedName>
        <fullName evidence="1">15263_t:CDS:1</fullName>
    </submittedName>
</protein>
<dbReference type="GO" id="GO:0015074">
    <property type="term" value="P:DNA integration"/>
    <property type="evidence" value="ECO:0007669"/>
    <property type="project" value="InterPro"/>
</dbReference>
<name>A0A9N9J0H3_9GLOM</name>
<comment type="caution">
    <text evidence="1">The sequence shown here is derived from an EMBL/GenBank/DDBJ whole genome shotgun (WGS) entry which is preliminary data.</text>
</comment>
<dbReference type="OrthoDB" id="2350845at2759"/>
<dbReference type="EMBL" id="CAJVPZ010040383">
    <property type="protein sequence ID" value="CAG8759485.1"/>
    <property type="molecule type" value="Genomic_DNA"/>
</dbReference>
<reference evidence="1" key="1">
    <citation type="submission" date="2021-06" db="EMBL/GenBank/DDBJ databases">
        <authorList>
            <person name="Kallberg Y."/>
            <person name="Tangrot J."/>
            <person name="Rosling A."/>
        </authorList>
    </citation>
    <scope>NUCLEOTIDE SEQUENCE</scope>
    <source>
        <strain evidence="1">IN212</strain>
    </source>
</reference>
<evidence type="ECO:0000313" key="2">
    <source>
        <dbReference type="Proteomes" id="UP000789396"/>
    </source>
</evidence>
<gene>
    <name evidence="1" type="ORF">RFULGI_LOCUS14200</name>
</gene>
<dbReference type="Gene3D" id="1.10.443.10">
    <property type="entry name" value="Intergrase catalytic core"/>
    <property type="match status" value="1"/>
</dbReference>
<dbReference type="InterPro" id="IPR052787">
    <property type="entry name" value="MAVS"/>
</dbReference>
<dbReference type="GO" id="GO:0003677">
    <property type="term" value="F:DNA binding"/>
    <property type="evidence" value="ECO:0007669"/>
    <property type="project" value="InterPro"/>
</dbReference>
<dbReference type="AlphaFoldDB" id="A0A9N9J0H3"/>
<proteinExistence type="predicted"/>
<accession>A0A9N9J0H3</accession>
<feature type="non-terminal residue" evidence="1">
    <location>
        <position position="1"/>
    </location>
</feature>
<sequence>KYRLDVGLEGVPEDINEASKLKMELCDYFTVTKKEDRSLYSVSSLLAAIWAIKRFYNSNLSEKGYSETNGSDSLSIEEIQQILQHEATSKDTPDGLLNRVFFYNAIFIALQSDEHYTLMANHFQKRKNGGFDVFIYKSKTNQHGLKNLGSADKISISTENLEIIANYEKYFLKRLIDADPKFYLQPIDTKSAS</sequence>
<feature type="non-terminal residue" evidence="1">
    <location>
        <position position="193"/>
    </location>
</feature>
<dbReference type="Proteomes" id="UP000789396">
    <property type="component" value="Unassembled WGS sequence"/>
</dbReference>
<dbReference type="GO" id="GO:0006310">
    <property type="term" value="P:DNA recombination"/>
    <property type="evidence" value="ECO:0007669"/>
    <property type="project" value="InterPro"/>
</dbReference>
<keyword evidence="2" id="KW-1185">Reference proteome</keyword>
<dbReference type="PANTHER" id="PTHR21446:SF12">
    <property type="entry name" value="POTASSIUM CHANNEL TETRAMERIZATION DOMAIN CONTAINING 1"/>
    <property type="match status" value="1"/>
</dbReference>
<dbReference type="InterPro" id="IPR013762">
    <property type="entry name" value="Integrase-like_cat_sf"/>
</dbReference>